<dbReference type="SMART" id="SM00267">
    <property type="entry name" value="GGDEF"/>
    <property type="match status" value="1"/>
</dbReference>
<accession>A0A1N6H9A7</accession>
<dbReference type="PROSITE" id="PS50112">
    <property type="entry name" value="PAS"/>
    <property type="match status" value="1"/>
</dbReference>
<dbReference type="RefSeq" id="WP_074201891.1">
    <property type="nucleotide sequence ID" value="NZ_FSRE01000004.1"/>
</dbReference>
<dbReference type="Gene3D" id="3.30.450.20">
    <property type="entry name" value="PAS domain"/>
    <property type="match status" value="1"/>
</dbReference>
<dbReference type="GO" id="GO:0006355">
    <property type="term" value="P:regulation of DNA-templated transcription"/>
    <property type="evidence" value="ECO:0007669"/>
    <property type="project" value="InterPro"/>
</dbReference>
<feature type="domain" description="PAC" evidence="2">
    <location>
        <begin position="183"/>
        <end position="235"/>
    </location>
</feature>
<organism evidence="5 6">
    <name type="scientific">Sulfurivirga caldicuralii</name>
    <dbReference type="NCBI Taxonomy" id="364032"/>
    <lineage>
        <taxon>Bacteria</taxon>
        <taxon>Pseudomonadati</taxon>
        <taxon>Pseudomonadota</taxon>
        <taxon>Gammaproteobacteria</taxon>
        <taxon>Thiotrichales</taxon>
        <taxon>Piscirickettsiaceae</taxon>
        <taxon>Sulfurivirga</taxon>
    </lineage>
</organism>
<dbReference type="CDD" id="cd01949">
    <property type="entry name" value="GGDEF"/>
    <property type="match status" value="1"/>
</dbReference>
<name>A0A1N6H9A7_9GAMM</name>
<dbReference type="InterPro" id="IPR035919">
    <property type="entry name" value="EAL_sf"/>
</dbReference>
<evidence type="ECO:0000259" key="1">
    <source>
        <dbReference type="PROSITE" id="PS50112"/>
    </source>
</evidence>
<evidence type="ECO:0000259" key="4">
    <source>
        <dbReference type="PROSITE" id="PS50887"/>
    </source>
</evidence>
<evidence type="ECO:0000259" key="2">
    <source>
        <dbReference type="PROSITE" id="PS50113"/>
    </source>
</evidence>
<dbReference type="CDD" id="cd01948">
    <property type="entry name" value="EAL"/>
    <property type="match status" value="1"/>
</dbReference>
<dbReference type="SMART" id="SM00086">
    <property type="entry name" value="PAC"/>
    <property type="match status" value="1"/>
</dbReference>
<feature type="domain" description="GGDEF" evidence="4">
    <location>
        <begin position="267"/>
        <end position="401"/>
    </location>
</feature>
<evidence type="ECO:0000259" key="3">
    <source>
        <dbReference type="PROSITE" id="PS50883"/>
    </source>
</evidence>
<dbReference type="SMART" id="SM00091">
    <property type="entry name" value="PAS"/>
    <property type="match status" value="2"/>
</dbReference>
<dbReference type="InterPro" id="IPR013767">
    <property type="entry name" value="PAS_fold"/>
</dbReference>
<dbReference type="OrthoDB" id="9813913at2"/>
<dbReference type="Gene3D" id="3.20.20.450">
    <property type="entry name" value="EAL domain"/>
    <property type="match status" value="1"/>
</dbReference>
<dbReference type="PROSITE" id="PS50887">
    <property type="entry name" value="GGDEF"/>
    <property type="match status" value="1"/>
</dbReference>
<dbReference type="SUPFAM" id="SSF141868">
    <property type="entry name" value="EAL domain-like"/>
    <property type="match status" value="1"/>
</dbReference>
<protein>
    <submittedName>
        <fullName evidence="5">Diguanylate cyclase/phosphodiesterase with PAS/PAC sensor(S)</fullName>
    </submittedName>
</protein>
<dbReference type="NCBIfam" id="TIGR00229">
    <property type="entry name" value="sensory_box"/>
    <property type="match status" value="1"/>
</dbReference>
<dbReference type="InterPro" id="IPR043128">
    <property type="entry name" value="Rev_trsase/Diguanyl_cyclase"/>
</dbReference>
<dbReference type="InterPro" id="IPR052155">
    <property type="entry name" value="Biofilm_reg_signaling"/>
</dbReference>
<reference evidence="5 6" key="1">
    <citation type="submission" date="2016-11" db="EMBL/GenBank/DDBJ databases">
        <authorList>
            <person name="Jaros S."/>
            <person name="Januszkiewicz K."/>
            <person name="Wedrychowicz H."/>
        </authorList>
    </citation>
    <scope>NUCLEOTIDE SEQUENCE [LARGE SCALE GENOMIC DNA]</scope>
    <source>
        <strain evidence="5 6">DSM 17737</strain>
    </source>
</reference>
<dbReference type="InterPro" id="IPR000014">
    <property type="entry name" value="PAS"/>
</dbReference>
<dbReference type="InterPro" id="IPR000160">
    <property type="entry name" value="GGDEF_dom"/>
</dbReference>
<dbReference type="InterPro" id="IPR035965">
    <property type="entry name" value="PAS-like_dom_sf"/>
</dbReference>
<dbReference type="CDD" id="cd00130">
    <property type="entry name" value="PAS"/>
    <property type="match status" value="1"/>
</dbReference>
<dbReference type="AlphaFoldDB" id="A0A1N6H9A7"/>
<dbReference type="InterPro" id="IPR001610">
    <property type="entry name" value="PAC"/>
</dbReference>
<dbReference type="InterPro" id="IPR000700">
    <property type="entry name" value="PAS-assoc_C"/>
</dbReference>
<feature type="domain" description="EAL" evidence="3">
    <location>
        <begin position="410"/>
        <end position="664"/>
    </location>
</feature>
<dbReference type="PROSITE" id="PS50113">
    <property type="entry name" value="PAC"/>
    <property type="match status" value="1"/>
</dbReference>
<dbReference type="Gene3D" id="3.30.70.270">
    <property type="match status" value="1"/>
</dbReference>
<feature type="domain" description="PAS" evidence="1">
    <location>
        <begin position="110"/>
        <end position="156"/>
    </location>
</feature>
<dbReference type="PROSITE" id="PS50883">
    <property type="entry name" value="EAL"/>
    <property type="match status" value="1"/>
</dbReference>
<dbReference type="Pfam" id="PF00563">
    <property type="entry name" value="EAL"/>
    <property type="match status" value="1"/>
</dbReference>
<sequence length="675" mass="76022">MFQEYAPLIDAMPMAVALICKEELAYANRAFYQLTGCEATSSIQQCPQNLLELHRMARASAAPLEFAPFNVGDRHYLLQVEVKPVAVDGCEQGELLILEEVTERYWELQRMELAREVLDASLDGVMVTDANQRILMVNPAFTEITGYREEEVKGKTPRILLSGLQTKAFYERMWAQLNNTGVWEGELYNRRRNGEIYLERLRITAITNHQGEVQHYLGVFSDLSPLERARRTIQDLRYQDSLTGLPNRSYFMEYLEKRLARVQRDRLPFWIMLINLRRFRQINDSLGQRMGDEVLRTAAQRLEQALGRVCFLARLGADEFGVVCSTELDAAAVQQKAQRIVEAFDAPITVGRTTIPMSVAIGVAEATPTELYEREALLRCADLAMTAAKKSPSSSIGNCDTAHMRHVEHLYQLGAALRHDLDAQPQAFSAWLQPKVCVHTDAVATAELLARWRHDENWVSPAEFIPVAEEQGLIDRLFRIMLQQACEHLARLDAHGHPLRLAINISPLQLVKPTFAGDLLHEVQAAGIEPSRLILEITESSPVWQEGPARRALDQLTEAGFELSMDDFGTGYSSLALLKQLPVGELKVDRAFVDGLPDDAEDRQIARAIIGMGRALNKRIVAEGVETEAQYRWLKQAGVDLIQGYYCARPMPIDDFLAWLDAHDVGVGRCPTLQS</sequence>
<evidence type="ECO:0000313" key="5">
    <source>
        <dbReference type="EMBL" id="SIO16343.1"/>
    </source>
</evidence>
<dbReference type="Proteomes" id="UP000198461">
    <property type="component" value="Unassembled WGS sequence"/>
</dbReference>
<evidence type="ECO:0000313" key="6">
    <source>
        <dbReference type="Proteomes" id="UP000198461"/>
    </source>
</evidence>
<dbReference type="InterPro" id="IPR029787">
    <property type="entry name" value="Nucleotide_cyclase"/>
</dbReference>
<proteinExistence type="predicted"/>
<dbReference type="Pfam" id="PF13188">
    <property type="entry name" value="PAS_8"/>
    <property type="match status" value="1"/>
</dbReference>
<dbReference type="SUPFAM" id="SSF55073">
    <property type="entry name" value="Nucleotide cyclase"/>
    <property type="match status" value="1"/>
</dbReference>
<dbReference type="STRING" id="364032.SAMN05443662_1614"/>
<dbReference type="EMBL" id="FSRE01000004">
    <property type="protein sequence ID" value="SIO16343.1"/>
    <property type="molecule type" value="Genomic_DNA"/>
</dbReference>
<gene>
    <name evidence="5" type="ORF">SAMN05443662_1614</name>
</gene>
<dbReference type="InterPro" id="IPR001633">
    <property type="entry name" value="EAL_dom"/>
</dbReference>
<dbReference type="SMART" id="SM00052">
    <property type="entry name" value="EAL"/>
    <property type="match status" value="1"/>
</dbReference>
<dbReference type="SUPFAM" id="SSF55785">
    <property type="entry name" value="PYP-like sensor domain (PAS domain)"/>
    <property type="match status" value="1"/>
</dbReference>
<dbReference type="PANTHER" id="PTHR44757">
    <property type="entry name" value="DIGUANYLATE CYCLASE DGCP"/>
    <property type="match status" value="1"/>
</dbReference>
<keyword evidence="6" id="KW-1185">Reference proteome</keyword>
<dbReference type="NCBIfam" id="TIGR00254">
    <property type="entry name" value="GGDEF"/>
    <property type="match status" value="1"/>
</dbReference>
<dbReference type="PANTHER" id="PTHR44757:SF2">
    <property type="entry name" value="BIOFILM ARCHITECTURE MAINTENANCE PROTEIN MBAA"/>
    <property type="match status" value="1"/>
</dbReference>
<dbReference type="Pfam" id="PF00989">
    <property type="entry name" value="PAS"/>
    <property type="match status" value="1"/>
</dbReference>
<dbReference type="Pfam" id="PF00990">
    <property type="entry name" value="GGDEF"/>
    <property type="match status" value="1"/>
</dbReference>